<protein>
    <submittedName>
        <fullName evidence="2">D-aminoacylase</fullName>
    </submittedName>
</protein>
<name>A0A367FKN6_9ACTN</name>
<proteinExistence type="predicted"/>
<comment type="caution">
    <text evidence="2">The sequence shown here is derived from an EMBL/GenBank/DDBJ whole genome shotgun (WGS) entry which is preliminary data.</text>
</comment>
<dbReference type="PANTHER" id="PTHR11647">
    <property type="entry name" value="HYDRANTOINASE/DIHYDROPYRIMIDINASE FAMILY MEMBER"/>
    <property type="match status" value="1"/>
</dbReference>
<evidence type="ECO:0000313" key="2">
    <source>
        <dbReference type="EMBL" id="RCG30958.1"/>
    </source>
</evidence>
<dbReference type="OrthoDB" id="9766983at2"/>
<accession>A0A367FKN6</accession>
<gene>
    <name evidence="2" type="ORF">DQ384_13475</name>
</gene>
<evidence type="ECO:0000259" key="1">
    <source>
        <dbReference type="Pfam" id="PF07969"/>
    </source>
</evidence>
<sequence>MSGTAGGWPGTTGLVVRGATVVDGTGDPAYLADVTVTGGRITDITPPGSAVAGGRRVLDATGLVLAPGFVDMHAHSDLALLTEPAHLAKVGQGVTCEVLGQDGLSYAPVDDATLAQLRRQIAGWNGDPEGFDWDWRTVGEYLARLDRGIAVNACYLVPQGTVRALAMSWDARPATERELLRQKELVATAMAEGAVGMSSGLTYTPGMYASTDELVELCRVVARLGGYYSPHHRSYGAGALEAYAEMIEVSRASGCPLHLAHATMNFAVNAGRAGDLLDLLDTAIAGGCDLTLDTYPYLPGSTTLAALLPSWASEGGPGDTLARLRDPVTVERVRHDMEEVGSDGCHGVPVDWATIQISGTRSPFLIDRVGQTIADLASDSGRAPFEVFRSQLLDDDLGTTILQHVGNEENVRAVMRHPAHTGGSDGLLTGARPHPRAWGTFPRYLGHYVRDERVLTLEECVAHLSGRPARRLKLLDRGFVRVGHHADLVLFDPETVTDTATYEDPRRRPSGIPYVYVNGVAVITDAQPTGALPGKALRRTPAGTRAL</sequence>
<dbReference type="InterPro" id="IPR023100">
    <property type="entry name" value="D-aminoacylase_insert_dom_sf"/>
</dbReference>
<dbReference type="RefSeq" id="WP_114029089.1">
    <property type="nucleotide sequence ID" value="NZ_QOIL01000006.1"/>
</dbReference>
<feature type="domain" description="Amidohydrolase 3" evidence="1">
    <location>
        <begin position="56"/>
        <end position="522"/>
    </location>
</feature>
<dbReference type="Proteomes" id="UP000253094">
    <property type="component" value="Unassembled WGS sequence"/>
</dbReference>
<organism evidence="2 3">
    <name type="scientific">Sphaerisporangium album</name>
    <dbReference type="NCBI Taxonomy" id="509200"/>
    <lineage>
        <taxon>Bacteria</taxon>
        <taxon>Bacillati</taxon>
        <taxon>Actinomycetota</taxon>
        <taxon>Actinomycetes</taxon>
        <taxon>Streptosporangiales</taxon>
        <taxon>Streptosporangiaceae</taxon>
        <taxon>Sphaerisporangium</taxon>
    </lineage>
</organism>
<reference evidence="2 3" key="1">
    <citation type="submission" date="2018-06" db="EMBL/GenBank/DDBJ databases">
        <title>Sphaerisporangium craniellae sp. nov., isolated from a marine sponge in the South China Sea.</title>
        <authorList>
            <person name="Li L."/>
        </authorList>
    </citation>
    <scope>NUCLEOTIDE SEQUENCE [LARGE SCALE GENOMIC DNA]</scope>
    <source>
        <strain evidence="2 3">CCTCC AA 208026</strain>
    </source>
</reference>
<dbReference type="Gene3D" id="3.30.1490.130">
    <property type="entry name" value="D-aminoacylase. Domain 3"/>
    <property type="match status" value="1"/>
</dbReference>
<dbReference type="GO" id="GO:0016811">
    <property type="term" value="F:hydrolase activity, acting on carbon-nitrogen (but not peptide) bonds, in linear amides"/>
    <property type="evidence" value="ECO:0007669"/>
    <property type="project" value="InterPro"/>
</dbReference>
<dbReference type="PANTHER" id="PTHR11647:SF1">
    <property type="entry name" value="COLLAPSIN RESPONSE MEDIATOR PROTEIN"/>
    <property type="match status" value="1"/>
</dbReference>
<dbReference type="InterPro" id="IPR013108">
    <property type="entry name" value="Amidohydro_3"/>
</dbReference>
<dbReference type="AlphaFoldDB" id="A0A367FKN6"/>
<dbReference type="CDD" id="cd01297">
    <property type="entry name" value="D-aminoacylase"/>
    <property type="match status" value="1"/>
</dbReference>
<dbReference type="InterPro" id="IPR032466">
    <property type="entry name" value="Metal_Hydrolase"/>
</dbReference>
<dbReference type="SUPFAM" id="SSF51338">
    <property type="entry name" value="Composite domain of metallo-dependent hydrolases"/>
    <property type="match status" value="1"/>
</dbReference>
<dbReference type="InterPro" id="IPR050378">
    <property type="entry name" value="Metallo-dep_Hydrolases_sf"/>
</dbReference>
<dbReference type="InterPro" id="IPR011059">
    <property type="entry name" value="Metal-dep_hydrolase_composite"/>
</dbReference>
<dbReference type="EMBL" id="QOIL01000006">
    <property type="protein sequence ID" value="RCG30958.1"/>
    <property type="molecule type" value="Genomic_DNA"/>
</dbReference>
<evidence type="ECO:0000313" key="3">
    <source>
        <dbReference type="Proteomes" id="UP000253094"/>
    </source>
</evidence>
<keyword evidence="3" id="KW-1185">Reference proteome</keyword>
<dbReference type="GO" id="GO:0016812">
    <property type="term" value="F:hydrolase activity, acting on carbon-nitrogen (but not peptide) bonds, in cyclic amides"/>
    <property type="evidence" value="ECO:0007669"/>
    <property type="project" value="TreeGrafter"/>
</dbReference>
<dbReference type="Gene3D" id="3.20.20.140">
    <property type="entry name" value="Metal-dependent hydrolases"/>
    <property type="match status" value="1"/>
</dbReference>
<dbReference type="GO" id="GO:0005829">
    <property type="term" value="C:cytosol"/>
    <property type="evidence" value="ECO:0007669"/>
    <property type="project" value="TreeGrafter"/>
</dbReference>
<dbReference type="Pfam" id="PF07969">
    <property type="entry name" value="Amidohydro_3"/>
    <property type="match status" value="1"/>
</dbReference>
<dbReference type="Gene3D" id="2.30.40.10">
    <property type="entry name" value="Urease, subunit C, domain 1"/>
    <property type="match status" value="1"/>
</dbReference>
<dbReference type="SUPFAM" id="SSF51556">
    <property type="entry name" value="Metallo-dependent hydrolases"/>
    <property type="match status" value="1"/>
</dbReference>